<dbReference type="Proteomes" id="UP000481153">
    <property type="component" value="Unassembled WGS sequence"/>
</dbReference>
<protein>
    <submittedName>
        <fullName evidence="1">Uncharacterized protein</fullName>
    </submittedName>
</protein>
<gene>
    <name evidence="1" type="ORF">Ae201684_006173</name>
</gene>
<dbReference type="AlphaFoldDB" id="A0A6G0XDR7"/>
<evidence type="ECO:0000313" key="1">
    <source>
        <dbReference type="EMBL" id="KAF0738197.1"/>
    </source>
</evidence>
<dbReference type="EMBL" id="VJMJ01000079">
    <property type="protein sequence ID" value="KAF0738197.1"/>
    <property type="molecule type" value="Genomic_DNA"/>
</dbReference>
<organism evidence="1 2">
    <name type="scientific">Aphanomyces euteiches</name>
    <dbReference type="NCBI Taxonomy" id="100861"/>
    <lineage>
        <taxon>Eukaryota</taxon>
        <taxon>Sar</taxon>
        <taxon>Stramenopiles</taxon>
        <taxon>Oomycota</taxon>
        <taxon>Saprolegniomycetes</taxon>
        <taxon>Saprolegniales</taxon>
        <taxon>Verrucalvaceae</taxon>
        <taxon>Aphanomyces</taxon>
    </lineage>
</organism>
<comment type="caution">
    <text evidence="1">The sequence shown here is derived from an EMBL/GenBank/DDBJ whole genome shotgun (WGS) entry which is preliminary data.</text>
</comment>
<sequence length="141" mass="16201">MGVQKQTKSPLLQINVKWLSKKQQQQLPESDAEPYAEQLKQIKEILKDHDTQNNLLPLKFHRYIKPPVHPPRRLLVSKEVVGGKPIPFTKTMVEKVRAARQAKVTNKAMKLRPIYEDDAAVELVKLQETSSNVMYRSTAFA</sequence>
<proteinExistence type="predicted"/>
<reference evidence="1 2" key="1">
    <citation type="submission" date="2019-07" db="EMBL/GenBank/DDBJ databases">
        <title>Genomics analysis of Aphanomyces spp. identifies a new class of oomycete effector associated with host adaptation.</title>
        <authorList>
            <person name="Gaulin E."/>
        </authorList>
    </citation>
    <scope>NUCLEOTIDE SEQUENCE [LARGE SCALE GENOMIC DNA]</scope>
    <source>
        <strain evidence="1 2">ATCC 201684</strain>
    </source>
</reference>
<evidence type="ECO:0000313" key="2">
    <source>
        <dbReference type="Proteomes" id="UP000481153"/>
    </source>
</evidence>
<dbReference type="VEuPathDB" id="FungiDB:AeMF1_011740"/>
<dbReference type="OrthoDB" id="78934at2759"/>
<keyword evidence="2" id="KW-1185">Reference proteome</keyword>
<accession>A0A6G0XDR7</accession>
<name>A0A6G0XDR7_9STRA</name>